<evidence type="ECO:0000313" key="1">
    <source>
        <dbReference type="EMBL" id="SDQ72715.1"/>
    </source>
</evidence>
<keyword evidence="2" id="KW-1185">Reference proteome</keyword>
<proteinExistence type="predicted"/>
<evidence type="ECO:0000313" key="2">
    <source>
        <dbReference type="Proteomes" id="UP000183471"/>
    </source>
</evidence>
<dbReference type="EMBL" id="FNKY01000001">
    <property type="protein sequence ID" value="SDQ72715.1"/>
    <property type="molecule type" value="Genomic_DNA"/>
</dbReference>
<name>A0ABY0TGY3_9PROT</name>
<dbReference type="Proteomes" id="UP000183471">
    <property type="component" value="Unassembled WGS sequence"/>
</dbReference>
<accession>A0ABY0TGY3</accession>
<gene>
    <name evidence="1" type="ORF">SAMN05216402_2036</name>
</gene>
<protein>
    <submittedName>
        <fullName evidence="1">Uncharacterized protein</fullName>
    </submittedName>
</protein>
<comment type="caution">
    <text evidence="1">The sequence shown here is derived from an EMBL/GenBank/DDBJ whole genome shotgun (WGS) entry which is preliminary data.</text>
</comment>
<organism evidence="1 2">
    <name type="scientific">Nitrosospira multiformis</name>
    <dbReference type="NCBI Taxonomy" id="1231"/>
    <lineage>
        <taxon>Bacteria</taxon>
        <taxon>Pseudomonadati</taxon>
        <taxon>Pseudomonadota</taxon>
        <taxon>Betaproteobacteria</taxon>
        <taxon>Nitrosomonadales</taxon>
        <taxon>Nitrosomonadaceae</taxon>
        <taxon>Nitrosospira</taxon>
    </lineage>
</organism>
<reference evidence="1 2" key="1">
    <citation type="submission" date="2016-10" db="EMBL/GenBank/DDBJ databases">
        <authorList>
            <person name="Varghese N."/>
            <person name="Submissions S."/>
        </authorList>
    </citation>
    <scope>NUCLEOTIDE SEQUENCE [LARGE SCALE GENOMIC DNA]</scope>
    <source>
        <strain evidence="1 2">Nl1</strain>
    </source>
</reference>
<sequence>MQRRGMSLITPVLANRQGIIMPYRILLEFARIRSRMQPGRADILAHIPAIWLLTTDYPVSGSCTGQNM</sequence>